<dbReference type="AlphaFoldDB" id="A0A814ISL8"/>
<feature type="transmembrane region" description="Helical" evidence="1">
    <location>
        <begin position="49"/>
        <end position="75"/>
    </location>
</feature>
<reference evidence="2" key="1">
    <citation type="submission" date="2021-02" db="EMBL/GenBank/DDBJ databases">
        <authorList>
            <person name="Nowell W R."/>
        </authorList>
    </citation>
    <scope>NUCLEOTIDE SEQUENCE</scope>
</reference>
<evidence type="ECO:0000313" key="3">
    <source>
        <dbReference type="Proteomes" id="UP000663828"/>
    </source>
</evidence>
<gene>
    <name evidence="2" type="ORF">XAT740_LOCUS14564</name>
</gene>
<comment type="caution">
    <text evidence="2">The sequence shown here is derived from an EMBL/GenBank/DDBJ whole genome shotgun (WGS) entry which is preliminary data.</text>
</comment>
<proteinExistence type="predicted"/>
<keyword evidence="3" id="KW-1185">Reference proteome</keyword>
<organism evidence="2 3">
    <name type="scientific">Adineta ricciae</name>
    <name type="common">Rotifer</name>
    <dbReference type="NCBI Taxonomy" id="249248"/>
    <lineage>
        <taxon>Eukaryota</taxon>
        <taxon>Metazoa</taxon>
        <taxon>Spiralia</taxon>
        <taxon>Gnathifera</taxon>
        <taxon>Rotifera</taxon>
        <taxon>Eurotatoria</taxon>
        <taxon>Bdelloidea</taxon>
        <taxon>Adinetida</taxon>
        <taxon>Adinetidae</taxon>
        <taxon>Adineta</taxon>
    </lineage>
</organism>
<dbReference type="PROSITE" id="PS51257">
    <property type="entry name" value="PROKAR_LIPOPROTEIN"/>
    <property type="match status" value="1"/>
</dbReference>
<evidence type="ECO:0000313" key="2">
    <source>
        <dbReference type="EMBL" id="CAF1027418.1"/>
    </source>
</evidence>
<keyword evidence="1" id="KW-0812">Transmembrane</keyword>
<dbReference type="EMBL" id="CAJNOR010000878">
    <property type="protein sequence ID" value="CAF1027418.1"/>
    <property type="molecule type" value="Genomic_DNA"/>
</dbReference>
<protein>
    <submittedName>
        <fullName evidence="2">Uncharacterized protein</fullName>
    </submittedName>
</protein>
<feature type="transmembrane region" description="Helical" evidence="1">
    <location>
        <begin position="117"/>
        <end position="142"/>
    </location>
</feature>
<sequence length="144" mass="16367">MNRYDRLIALCGTFLGLVALICACIAFSLRDWEIESKSDYFRSVSKYHQLYLSRIMSTFSLIFTVVGICASALMLIKKLSKYWNLFASSAYLFATFAILLAMSEASRLMHHNGWPSYIYATTFILLLLDTQLMSILAGKLIFST</sequence>
<name>A0A814ISL8_ADIRI</name>
<evidence type="ECO:0000256" key="1">
    <source>
        <dbReference type="SAM" id="Phobius"/>
    </source>
</evidence>
<feature type="transmembrane region" description="Helical" evidence="1">
    <location>
        <begin position="7"/>
        <end position="29"/>
    </location>
</feature>
<keyword evidence="1" id="KW-0472">Membrane</keyword>
<keyword evidence="1" id="KW-1133">Transmembrane helix</keyword>
<accession>A0A814ISL8</accession>
<feature type="transmembrane region" description="Helical" evidence="1">
    <location>
        <begin position="82"/>
        <end position="102"/>
    </location>
</feature>
<dbReference type="Proteomes" id="UP000663828">
    <property type="component" value="Unassembled WGS sequence"/>
</dbReference>